<dbReference type="AlphaFoldDB" id="A0A023F8E0"/>
<dbReference type="EC" id="2.7.-.-" evidence="4"/>
<dbReference type="EMBL" id="GBBI01001135">
    <property type="protein sequence ID" value="JAC17577.1"/>
    <property type="molecule type" value="mRNA"/>
</dbReference>
<keyword evidence="3 4" id="KW-0418">Kinase</keyword>
<dbReference type="GO" id="GO:0005634">
    <property type="term" value="C:nucleus"/>
    <property type="evidence" value="ECO:0007669"/>
    <property type="project" value="TreeGrafter"/>
</dbReference>
<dbReference type="GO" id="GO:0046854">
    <property type="term" value="P:phosphatidylinositol phosphate biosynthetic process"/>
    <property type="evidence" value="ECO:0007669"/>
    <property type="project" value="TreeGrafter"/>
</dbReference>
<organism evidence="6">
    <name type="scientific">Triatoma infestans</name>
    <name type="common">Assassin bug</name>
    <dbReference type="NCBI Taxonomy" id="30076"/>
    <lineage>
        <taxon>Eukaryota</taxon>
        <taxon>Metazoa</taxon>
        <taxon>Ecdysozoa</taxon>
        <taxon>Arthropoda</taxon>
        <taxon>Hexapoda</taxon>
        <taxon>Insecta</taxon>
        <taxon>Pterygota</taxon>
        <taxon>Neoptera</taxon>
        <taxon>Paraneoptera</taxon>
        <taxon>Hemiptera</taxon>
        <taxon>Heteroptera</taxon>
        <taxon>Panheteroptera</taxon>
        <taxon>Cimicomorpha</taxon>
        <taxon>Reduviidae</taxon>
        <taxon>Triatominae</taxon>
        <taxon>Triatoma</taxon>
    </lineage>
</organism>
<dbReference type="SUPFAM" id="SSF56104">
    <property type="entry name" value="SAICAR synthase-like"/>
    <property type="match status" value="1"/>
</dbReference>
<evidence type="ECO:0000256" key="3">
    <source>
        <dbReference type="ARBA" id="ARBA00022777"/>
    </source>
</evidence>
<comment type="similarity">
    <text evidence="1 4">Belongs to the inositol phosphokinase (IPK) family.</text>
</comment>
<dbReference type="GO" id="GO:0000828">
    <property type="term" value="F:inositol hexakisphosphate kinase activity"/>
    <property type="evidence" value="ECO:0007669"/>
    <property type="project" value="TreeGrafter"/>
</dbReference>
<evidence type="ECO:0000313" key="6">
    <source>
        <dbReference type="EMBL" id="JAC17577.1"/>
    </source>
</evidence>
<dbReference type="InterPro" id="IPR005522">
    <property type="entry name" value="IPK"/>
</dbReference>
<dbReference type="InterPro" id="IPR038286">
    <property type="entry name" value="IPK_sf"/>
</dbReference>
<sequence>MDTDISMEGLFEEDSSNNSLNSNNRPNNALHVNPWVVKCHHDHLINLAATIEEKNTPQNFLLLENLTNKFRLPCILDLKMGTRQYDDCDTLAKRQSKMVKVVTTTSGKLGVRIGGMQVYQVTTGRFLCRNKFFGRSLTTNGFSNALRHFLHDGQRLRTELLPSLIRKLEILADKLATLESLRLYTTSLLLLYEGQPLGQPPPIDRLREKRESLSRNVTTSFDCDLWDCCESGMERSTSAESLTDILETVVGTNEIRRTSRDLCRRRSSSCTAPERLSSPTNTASDSRSNSPSSPLDPLTDVRIIDFAHSTHAGMSDSVSYTGPDHGFLFGLGNMISILKAIDRELR</sequence>
<accession>A0A023F8E0</accession>
<evidence type="ECO:0000256" key="1">
    <source>
        <dbReference type="ARBA" id="ARBA00007374"/>
    </source>
</evidence>
<proteinExistence type="evidence at transcript level"/>
<protein>
    <recommendedName>
        <fullName evidence="4">Kinase</fullName>
        <ecNumber evidence="4">2.7.-.-</ecNumber>
    </recommendedName>
</protein>
<feature type="compositionally biased region" description="Acidic residues" evidence="5">
    <location>
        <begin position="1"/>
        <end position="15"/>
    </location>
</feature>
<dbReference type="GO" id="GO:0005737">
    <property type="term" value="C:cytoplasm"/>
    <property type="evidence" value="ECO:0007669"/>
    <property type="project" value="TreeGrafter"/>
</dbReference>
<dbReference type="Gene3D" id="3.30.470.160">
    <property type="entry name" value="Inositol polyphosphate kinase"/>
    <property type="match status" value="1"/>
</dbReference>
<keyword evidence="2 4" id="KW-0808">Transferase</keyword>
<dbReference type="PANTHER" id="PTHR12400:SF21">
    <property type="entry name" value="KINASE"/>
    <property type="match status" value="1"/>
</dbReference>
<feature type="region of interest" description="Disordered" evidence="5">
    <location>
        <begin position="266"/>
        <end position="297"/>
    </location>
</feature>
<evidence type="ECO:0000256" key="2">
    <source>
        <dbReference type="ARBA" id="ARBA00022679"/>
    </source>
</evidence>
<feature type="region of interest" description="Disordered" evidence="5">
    <location>
        <begin position="1"/>
        <end position="25"/>
    </location>
</feature>
<dbReference type="Pfam" id="PF03770">
    <property type="entry name" value="IPK"/>
    <property type="match status" value="1"/>
</dbReference>
<feature type="compositionally biased region" description="Low complexity" evidence="5">
    <location>
        <begin position="16"/>
        <end position="25"/>
    </location>
</feature>
<evidence type="ECO:0000256" key="5">
    <source>
        <dbReference type="SAM" id="MobiDB-lite"/>
    </source>
</evidence>
<reference evidence="6" key="1">
    <citation type="journal article" date="2014" name="PLoS Negl. Trop. Dis.">
        <title>An updated insight into the Sialotranscriptome of Triatoma infestans: developmental stage and geographic variations.</title>
        <authorList>
            <person name="Schwarz A."/>
            <person name="Medrano-Mercado N."/>
            <person name="Schaub G.A."/>
            <person name="Struchiner C.J."/>
            <person name="Bargues M.D."/>
            <person name="Levy M.Z."/>
            <person name="Ribeiro J.M."/>
        </authorList>
    </citation>
    <scope>NUCLEOTIDE SEQUENCE</scope>
    <source>
        <strain evidence="6">Chile</strain>
        <tissue evidence="6">Salivary glands</tissue>
    </source>
</reference>
<dbReference type="PANTHER" id="PTHR12400">
    <property type="entry name" value="INOSITOL POLYPHOSPHATE KINASE"/>
    <property type="match status" value="1"/>
</dbReference>
<name>A0A023F8E0_TRIIF</name>
<feature type="compositionally biased region" description="Low complexity" evidence="5">
    <location>
        <begin position="284"/>
        <end position="297"/>
    </location>
</feature>
<dbReference type="GO" id="GO:0032958">
    <property type="term" value="P:inositol phosphate biosynthetic process"/>
    <property type="evidence" value="ECO:0007669"/>
    <property type="project" value="InterPro"/>
</dbReference>
<evidence type="ECO:0000256" key="4">
    <source>
        <dbReference type="RuleBase" id="RU363090"/>
    </source>
</evidence>